<gene>
    <name evidence="6" type="ORF">clem_10005</name>
</gene>
<evidence type="ECO:0000313" key="7">
    <source>
        <dbReference type="Proteomes" id="UP000201728"/>
    </source>
</evidence>
<dbReference type="AlphaFoldDB" id="A0A222P3W7"/>
<evidence type="ECO:0000256" key="4">
    <source>
        <dbReference type="ARBA" id="ARBA00037131"/>
    </source>
</evidence>
<proteinExistence type="inferred from homology"/>
<reference evidence="7" key="1">
    <citation type="submission" date="2016-07" db="EMBL/GenBank/DDBJ databases">
        <authorList>
            <person name="Florea S."/>
            <person name="Webb J.S."/>
            <person name="Jaromczyk J."/>
            <person name="Schardl C.L."/>
        </authorList>
    </citation>
    <scope>NUCLEOTIDE SEQUENCE [LARGE SCALE GENOMIC DNA]</scope>
    <source>
        <strain evidence="7">CDC-D5610</strain>
    </source>
</reference>
<dbReference type="Gene3D" id="3.40.50.12370">
    <property type="match status" value="1"/>
</dbReference>
<keyword evidence="7" id="KW-1185">Reference proteome</keyword>
<dbReference type="KEGG" id="lcd:clem_10005"/>
<accession>A0A222P3W7</accession>
<comment type="subcellular location">
    <subcellularLocation>
        <location evidence="1">Cytoplasm</location>
    </subcellularLocation>
</comment>
<dbReference type="Proteomes" id="UP000201728">
    <property type="component" value="Chromosome"/>
</dbReference>
<dbReference type="SUPFAM" id="SSF52402">
    <property type="entry name" value="Adenine nucleotide alpha hydrolases-like"/>
    <property type="match status" value="1"/>
</dbReference>
<dbReference type="PANTHER" id="PTHR47892:SF1">
    <property type="entry name" value="UNIVERSAL STRESS PROTEIN E"/>
    <property type="match status" value="1"/>
</dbReference>
<name>A0A222P3W7_9GAMM</name>
<evidence type="ECO:0000256" key="2">
    <source>
        <dbReference type="ARBA" id="ARBA00008791"/>
    </source>
</evidence>
<protein>
    <recommendedName>
        <fullName evidence="5">UspA domain-containing protein</fullName>
    </recommendedName>
</protein>
<evidence type="ECO:0000256" key="3">
    <source>
        <dbReference type="ARBA" id="ARBA00022490"/>
    </source>
</evidence>
<dbReference type="InterPro" id="IPR006016">
    <property type="entry name" value="UspA"/>
</dbReference>
<comment type="function">
    <text evidence="4">Required for resistance to DNA-damaging agents.</text>
</comment>
<dbReference type="EMBL" id="CP016397">
    <property type="protein sequence ID" value="ASQ46550.1"/>
    <property type="molecule type" value="Genomic_DNA"/>
</dbReference>
<organism evidence="6 7">
    <name type="scientific">Legionella clemsonensis</name>
    <dbReference type="NCBI Taxonomy" id="1867846"/>
    <lineage>
        <taxon>Bacteria</taxon>
        <taxon>Pseudomonadati</taxon>
        <taxon>Pseudomonadota</taxon>
        <taxon>Gammaproteobacteria</taxon>
        <taxon>Legionellales</taxon>
        <taxon>Legionellaceae</taxon>
        <taxon>Legionella</taxon>
    </lineage>
</organism>
<feature type="domain" description="UspA" evidence="5">
    <location>
        <begin position="150"/>
        <end position="299"/>
    </location>
</feature>
<evidence type="ECO:0000313" key="6">
    <source>
        <dbReference type="EMBL" id="ASQ46550.1"/>
    </source>
</evidence>
<keyword evidence="3" id="KW-0963">Cytoplasm</keyword>
<dbReference type="PANTHER" id="PTHR47892">
    <property type="entry name" value="UNIVERSAL STRESS PROTEIN E"/>
    <property type="match status" value="1"/>
</dbReference>
<dbReference type="Pfam" id="PF00582">
    <property type="entry name" value="Usp"/>
    <property type="match status" value="1"/>
</dbReference>
<sequence>MVQQFSNILFVTHAIKDEAEVLGQTIKLAHDNKAKLSILVICPSFPDSLNDYRASYEEALIDKMQQSIKNAKSLYKLDKNLLSIPIEIHCCSMPDIHIIRHVIRHNNDLLIKEVETTAKGFKALDMELLSKCPCTLFLYRPFKHKQKNIHVGVAIDPETESEAAEDLGLRLLNTANALTKHYQGSLSIISCWNFALESYLRDSVWLKMPQEELDRILQEEEQAHLSLLQSLIQKSQVSNDYSIAHLKGEPEELIPSAVTTKKIDILVMGTVARTGIAGFIIGNTAENILQKLDCSLLALKPHGFISPVKI</sequence>
<evidence type="ECO:0000259" key="5">
    <source>
        <dbReference type="Pfam" id="PF00582"/>
    </source>
</evidence>
<comment type="similarity">
    <text evidence="2">Belongs to the universal stress protein A family.</text>
</comment>
<evidence type="ECO:0000256" key="1">
    <source>
        <dbReference type="ARBA" id="ARBA00004496"/>
    </source>
</evidence>
<dbReference type="GO" id="GO:0005737">
    <property type="term" value="C:cytoplasm"/>
    <property type="evidence" value="ECO:0007669"/>
    <property type="project" value="UniProtKB-SubCell"/>
</dbReference>